<gene>
    <name evidence="6" type="ORF">QR98_0028480</name>
</gene>
<name>A0A132A0D1_SARSC</name>
<dbReference type="PANTHER" id="PTHR13989">
    <property type="entry name" value="REPLICATION PROTEIN A-RELATED"/>
    <property type="match status" value="1"/>
</dbReference>
<evidence type="ECO:0000256" key="2">
    <source>
        <dbReference type="ARBA" id="ARBA00007815"/>
    </source>
</evidence>
<comment type="subcellular location">
    <subcellularLocation>
        <location evidence="1">Nucleus</location>
    </subcellularLocation>
</comment>
<organism evidence="6 7">
    <name type="scientific">Sarcoptes scabiei</name>
    <name type="common">Itch mite</name>
    <name type="synonym">Acarus scabiei</name>
    <dbReference type="NCBI Taxonomy" id="52283"/>
    <lineage>
        <taxon>Eukaryota</taxon>
        <taxon>Metazoa</taxon>
        <taxon>Ecdysozoa</taxon>
        <taxon>Arthropoda</taxon>
        <taxon>Chelicerata</taxon>
        <taxon>Arachnida</taxon>
        <taxon>Acari</taxon>
        <taxon>Acariformes</taxon>
        <taxon>Sarcoptiformes</taxon>
        <taxon>Astigmata</taxon>
        <taxon>Psoroptidia</taxon>
        <taxon>Sarcoptoidea</taxon>
        <taxon>Sarcoptidae</taxon>
        <taxon>Sarcoptinae</taxon>
        <taxon>Sarcoptes</taxon>
    </lineage>
</organism>
<accession>A0A132A0D1</accession>
<proteinExistence type="inferred from homology"/>
<sequence length="261" mass="29480">MGDFFNSSQYDQGNDQVGQVSSTTSAENVSAQNLVHVTLSQIAKLTRREESLVMYRQKIHSIVAIGMVVSVEELTTKNIYTIDDYTLNSPIEAQLWKNEAEGTFIAPPTVLERTYIRVIGQVRYDARKPFIIAFRIETIDDPNDIYCHFLRAIHDSLFLEKRMNATLNSTNDPCEFSNSNGIGDMNSNDVHMSGFSEIQRTILNILNKQGRDTSCGLKRYEIRNFMSGVSASVIDEAISFLVNEGHIFSTTDEDTFKSTDY</sequence>
<dbReference type="InterPro" id="IPR014892">
    <property type="entry name" value="RPA_C"/>
</dbReference>
<protein>
    <submittedName>
        <fullName evidence="6">Replication protein A 32 kDa subunit-like protein</fullName>
    </submittedName>
</protein>
<dbReference type="InterPro" id="IPR040260">
    <property type="entry name" value="RFA2-like"/>
</dbReference>
<dbReference type="GO" id="GO:0005662">
    <property type="term" value="C:DNA replication factor A complex"/>
    <property type="evidence" value="ECO:0007669"/>
    <property type="project" value="TreeGrafter"/>
</dbReference>
<dbReference type="InterPro" id="IPR036388">
    <property type="entry name" value="WH-like_DNA-bd_sf"/>
</dbReference>
<dbReference type="SUPFAM" id="SSF46785">
    <property type="entry name" value="Winged helix' DNA-binding domain"/>
    <property type="match status" value="1"/>
</dbReference>
<evidence type="ECO:0000259" key="5">
    <source>
        <dbReference type="Pfam" id="PF08784"/>
    </source>
</evidence>
<comment type="caution">
    <text evidence="6">The sequence shown here is derived from an EMBL/GenBank/DDBJ whole genome shotgun (WGS) entry which is preliminary data.</text>
</comment>
<dbReference type="GO" id="GO:0000724">
    <property type="term" value="P:double-strand break repair via homologous recombination"/>
    <property type="evidence" value="ECO:0007669"/>
    <property type="project" value="TreeGrafter"/>
</dbReference>
<evidence type="ECO:0000256" key="3">
    <source>
        <dbReference type="ARBA" id="ARBA00023125"/>
    </source>
</evidence>
<dbReference type="GO" id="GO:0006260">
    <property type="term" value="P:DNA replication"/>
    <property type="evidence" value="ECO:0007669"/>
    <property type="project" value="TreeGrafter"/>
</dbReference>
<dbReference type="SUPFAM" id="SSF50249">
    <property type="entry name" value="Nucleic acid-binding proteins"/>
    <property type="match status" value="1"/>
</dbReference>
<dbReference type="EMBL" id="JXLN01008744">
    <property type="protein sequence ID" value="KPM04404.1"/>
    <property type="molecule type" value="Genomic_DNA"/>
</dbReference>
<keyword evidence="4" id="KW-0539">Nucleus</keyword>
<dbReference type="InterPro" id="IPR036390">
    <property type="entry name" value="WH_DNA-bd_sf"/>
</dbReference>
<dbReference type="OrthoDB" id="25571at2759"/>
<keyword evidence="3" id="KW-0238">DNA-binding</keyword>
<evidence type="ECO:0000256" key="4">
    <source>
        <dbReference type="ARBA" id="ARBA00023242"/>
    </source>
</evidence>
<dbReference type="GO" id="GO:0000781">
    <property type="term" value="C:chromosome, telomeric region"/>
    <property type="evidence" value="ECO:0007669"/>
    <property type="project" value="TreeGrafter"/>
</dbReference>
<dbReference type="GO" id="GO:0003697">
    <property type="term" value="F:single-stranded DNA binding"/>
    <property type="evidence" value="ECO:0007669"/>
    <property type="project" value="TreeGrafter"/>
</dbReference>
<dbReference type="InterPro" id="IPR012340">
    <property type="entry name" value="NA-bd_OB-fold"/>
</dbReference>
<comment type="similarity">
    <text evidence="2">Belongs to the replication factor A protein 2 family.</text>
</comment>
<dbReference type="GO" id="GO:0035861">
    <property type="term" value="C:site of double-strand break"/>
    <property type="evidence" value="ECO:0007669"/>
    <property type="project" value="TreeGrafter"/>
</dbReference>
<dbReference type="FunFam" id="1.10.10.10:FF:000168">
    <property type="entry name" value="Replication protein A 32 kDa subunit"/>
    <property type="match status" value="1"/>
</dbReference>
<evidence type="ECO:0000313" key="7">
    <source>
        <dbReference type="Proteomes" id="UP000616769"/>
    </source>
</evidence>
<dbReference type="AlphaFoldDB" id="A0A132A0D1"/>
<dbReference type="GO" id="GO:0006289">
    <property type="term" value="P:nucleotide-excision repair"/>
    <property type="evidence" value="ECO:0007669"/>
    <property type="project" value="TreeGrafter"/>
</dbReference>
<dbReference type="Pfam" id="PF08784">
    <property type="entry name" value="RPA_C"/>
    <property type="match status" value="1"/>
</dbReference>
<dbReference type="PANTHER" id="PTHR13989:SF16">
    <property type="entry name" value="REPLICATION PROTEIN A2"/>
    <property type="match status" value="1"/>
</dbReference>
<evidence type="ECO:0000256" key="1">
    <source>
        <dbReference type="ARBA" id="ARBA00004123"/>
    </source>
</evidence>
<dbReference type="VEuPathDB" id="VectorBase:SSCA005513"/>
<dbReference type="Gene3D" id="1.10.10.10">
    <property type="entry name" value="Winged helix-like DNA-binding domain superfamily/Winged helix DNA-binding domain"/>
    <property type="match status" value="1"/>
</dbReference>
<dbReference type="Proteomes" id="UP000616769">
    <property type="component" value="Unassembled WGS sequence"/>
</dbReference>
<feature type="domain" description="Replication protein A C-terminal" evidence="5">
    <location>
        <begin position="167"/>
        <end position="254"/>
    </location>
</feature>
<reference evidence="6 7" key="1">
    <citation type="journal article" date="2015" name="Parasit. Vectors">
        <title>Draft genome of the scabies mite.</title>
        <authorList>
            <person name="Rider S.D.Jr."/>
            <person name="Morgan M.S."/>
            <person name="Arlian L.G."/>
        </authorList>
    </citation>
    <scope>NUCLEOTIDE SEQUENCE [LARGE SCALE GENOMIC DNA]</scope>
    <source>
        <strain evidence="6">Arlian Lab</strain>
    </source>
</reference>
<dbReference type="Gene3D" id="2.40.50.140">
    <property type="entry name" value="Nucleic acid-binding proteins"/>
    <property type="match status" value="1"/>
</dbReference>
<evidence type="ECO:0000313" key="6">
    <source>
        <dbReference type="EMBL" id="KPM04404.1"/>
    </source>
</evidence>